<organism evidence="1">
    <name type="scientific">Leptospira borgpetersenii serovar Ballum</name>
    <dbReference type="NCBI Taxonomy" id="280505"/>
    <lineage>
        <taxon>Bacteria</taxon>
        <taxon>Pseudomonadati</taxon>
        <taxon>Spirochaetota</taxon>
        <taxon>Spirochaetia</taxon>
        <taxon>Leptospirales</taxon>
        <taxon>Leptospiraceae</taxon>
        <taxon>Leptospira</taxon>
    </lineage>
</organism>
<dbReference type="EMBL" id="CP012029">
    <property type="protein sequence ID" value="ALO25750.1"/>
    <property type="molecule type" value="Genomic_DNA"/>
</dbReference>
<reference evidence="1 2" key="1">
    <citation type="journal article" date="2015" name="PLoS Negl. Trop. Dis.">
        <title>Distribution of Plasmids in Distinct Leptospira Pathogenic Species.</title>
        <authorList>
            <person name="Wang Y."/>
            <person name="Zhuang X."/>
            <person name="Zhong Y."/>
            <person name="Zhang C."/>
            <person name="Zhang Y."/>
            <person name="Zeng L."/>
            <person name="Zhu Y."/>
            <person name="He P."/>
            <person name="Dong K."/>
            <person name="Pal U."/>
            <person name="Guo X."/>
            <person name="Qin J."/>
        </authorList>
    </citation>
    <scope>NUCLEOTIDE SEQUENCE [LARGE SCALE GENOMIC DNA]</scope>
    <source>
        <strain evidence="1 2">56604</strain>
    </source>
</reference>
<name>A0A0S2IQ04_LEPBO</name>
<evidence type="ECO:0000313" key="2">
    <source>
        <dbReference type="Proteomes" id="UP000058857"/>
    </source>
</evidence>
<proteinExistence type="predicted"/>
<gene>
    <name evidence="1" type="ORF">LBBP_01459</name>
</gene>
<accession>A0A0S2IQ04</accession>
<dbReference type="AlphaFoldDB" id="A0A0S2IQ04"/>
<sequence>MEFLHSKVLEQVLDKNSDSQFEKIERTVKCFFREYTD</sequence>
<dbReference type="Proteomes" id="UP000058857">
    <property type="component" value="Chromosome 1"/>
</dbReference>
<evidence type="ECO:0000313" key="1">
    <source>
        <dbReference type="EMBL" id="ALO25750.1"/>
    </source>
</evidence>
<protein>
    <submittedName>
        <fullName evidence="1">Uncharacterized protein</fullName>
    </submittedName>
</protein>